<evidence type="ECO:0000256" key="1">
    <source>
        <dbReference type="ARBA" id="ARBA00009841"/>
    </source>
</evidence>
<gene>
    <name evidence="3" type="ORF">PPNO1_LOCUS960</name>
</gene>
<dbReference type="EMBL" id="CALLCH030000001">
    <property type="protein sequence ID" value="CAI4211162.1"/>
    <property type="molecule type" value="Genomic_DNA"/>
</dbReference>
<dbReference type="Gene3D" id="3.40.1280.10">
    <property type="match status" value="1"/>
</dbReference>
<evidence type="ECO:0000313" key="4">
    <source>
        <dbReference type="Proteomes" id="UP000838763"/>
    </source>
</evidence>
<reference evidence="3" key="1">
    <citation type="submission" date="2022-11" db="EMBL/GenBank/DDBJ databases">
        <authorList>
            <person name="Scott C."/>
            <person name="Bruce N."/>
        </authorList>
    </citation>
    <scope>NUCLEOTIDE SEQUENCE</scope>
</reference>
<dbReference type="InterPro" id="IPR003750">
    <property type="entry name" value="Put_MeTrfase-C9orf114-like"/>
</dbReference>
<feature type="region of interest" description="Disordered" evidence="2">
    <location>
        <begin position="1"/>
        <end position="34"/>
    </location>
</feature>
<dbReference type="OrthoDB" id="361029at2759"/>
<dbReference type="AlphaFoldDB" id="A0A9P1M6C2"/>
<name>A0A9P1M6C2_9PEZI</name>
<comment type="similarity">
    <text evidence="1">Belongs to the class IV-like SAM-binding methyltransferase superfamily.</text>
</comment>
<keyword evidence="4" id="KW-1185">Reference proteome</keyword>
<accession>A0A9P1M6C2</accession>
<dbReference type="InterPro" id="IPR029028">
    <property type="entry name" value="Alpha/beta_knot_MTases"/>
</dbReference>
<protein>
    <submittedName>
        <fullName evidence="3">Uncharacterized protein</fullName>
    </submittedName>
</protein>
<evidence type="ECO:0000256" key="2">
    <source>
        <dbReference type="SAM" id="MobiDB-lite"/>
    </source>
</evidence>
<dbReference type="InterPro" id="IPR029026">
    <property type="entry name" value="tRNA_m1G_MTases_N"/>
</dbReference>
<proteinExistence type="inferred from homology"/>
<dbReference type="Pfam" id="PF02598">
    <property type="entry name" value="Methyltrn_RNA_3"/>
    <property type="match status" value="1"/>
</dbReference>
<evidence type="ECO:0000313" key="3">
    <source>
        <dbReference type="EMBL" id="CAI4211162.1"/>
    </source>
</evidence>
<organism evidence="3 4">
    <name type="scientific">Parascedosporium putredinis</name>
    <dbReference type="NCBI Taxonomy" id="1442378"/>
    <lineage>
        <taxon>Eukaryota</taxon>
        <taxon>Fungi</taxon>
        <taxon>Dikarya</taxon>
        <taxon>Ascomycota</taxon>
        <taxon>Pezizomycotina</taxon>
        <taxon>Sordariomycetes</taxon>
        <taxon>Hypocreomycetidae</taxon>
        <taxon>Microascales</taxon>
        <taxon>Microascaceae</taxon>
        <taxon>Parascedosporium</taxon>
    </lineage>
</organism>
<dbReference type="SUPFAM" id="SSF75217">
    <property type="entry name" value="alpha/beta knot"/>
    <property type="match status" value="1"/>
</dbReference>
<sequence>MSRYERANKKRKVDFDSGADARDPGKTAWKPSASFTPIEGGRQWTLSVAVGASVLKDTFTADQQIAIPGRIGRALAVFNVDEVVIYDDTPWKSAPEG</sequence>
<dbReference type="Proteomes" id="UP000838763">
    <property type="component" value="Unassembled WGS sequence"/>
</dbReference>
<comment type="caution">
    <text evidence="3">The sequence shown here is derived from an EMBL/GenBank/DDBJ whole genome shotgun (WGS) entry which is preliminary data.</text>
</comment>
<feature type="compositionally biased region" description="Basic and acidic residues" evidence="2">
    <location>
        <begin position="1"/>
        <end position="25"/>
    </location>
</feature>